<dbReference type="InterPro" id="IPR051871">
    <property type="entry name" value="GMC_Oxidoreductase-Related"/>
</dbReference>
<sequence>MMASQLWFPFFAPSLGIFLLIIVSSLAEKAPYNSFAKDATLASASAGHYDYIVIGGGTAGCALAATLSGSAKVLLLERGGMPYDNPNLTRQSGFLNIFFDTSPGSAAQPFVSTDGVRLTRARILGGGSAINVGFYSRASREEVSDAGWDPHLVNQSYAWVERKVTFRPKRLLRWQAAVRDGLLEAGVVPYNGGTYDHLEGTKIGNSIFDENGYRHTAADLLEYADDTKITLYFHAVAHQILFKRPSSGENNPKAYGIFFKDLKGNGHMVFLNEGPKNEIILSAGAIGSPQLLMLSGIGPSDHLKAHGIDVVLDQPMVGQGMADNPLNGIIIPSIRPTETSFSDVVGITHSGNYIETLSGLSMVPKAIEILRRAGFDDLSFPDMKMQGGIMLEKVNKTFSQGHMELKNRDPNDNPTVTFNYFQDPRDLQTCVRGMEVIKKVFESESFASLRNPSTSFESLLDLMSAIPFNMRQKNRLKYGASLEDFCVDNVLTMWHFHGGCRVDNVVDRDYKVIGVDALRVVDGSTFSSSPGTNPQATVMMFGRYTGLKILEQRSTSE</sequence>
<proteinExistence type="inferred from homology"/>
<evidence type="ECO:0000313" key="12">
    <source>
        <dbReference type="EMBL" id="VFQ92472.1"/>
    </source>
</evidence>
<dbReference type="InterPro" id="IPR036188">
    <property type="entry name" value="FAD/NAD-bd_sf"/>
</dbReference>
<dbReference type="PROSITE" id="PS00624">
    <property type="entry name" value="GMC_OXRED_2"/>
    <property type="match status" value="1"/>
</dbReference>
<feature type="domain" description="Glucose-methanol-choline oxidoreductase N-terminal" evidence="11">
    <location>
        <begin position="284"/>
        <end position="298"/>
    </location>
</feature>
<keyword evidence="7" id="KW-1015">Disulfide bond</keyword>
<keyword evidence="3 8" id="KW-0285">Flavoprotein</keyword>
<keyword evidence="4 9" id="KW-0732">Signal</keyword>
<feature type="binding site" evidence="6">
    <location>
        <begin position="494"/>
        <end position="495"/>
    </location>
    <ligand>
        <name>FAD</name>
        <dbReference type="ChEBI" id="CHEBI:57692"/>
    </ligand>
</feature>
<evidence type="ECO:0000256" key="1">
    <source>
        <dbReference type="ARBA" id="ARBA00001974"/>
    </source>
</evidence>
<dbReference type="Gene3D" id="3.30.410.40">
    <property type="match status" value="1"/>
</dbReference>
<dbReference type="InterPro" id="IPR000172">
    <property type="entry name" value="GMC_OxRdtase_N"/>
</dbReference>
<dbReference type="Pfam" id="PF00732">
    <property type="entry name" value="GMC_oxred_N"/>
    <property type="match status" value="1"/>
</dbReference>
<evidence type="ECO:0000256" key="3">
    <source>
        <dbReference type="ARBA" id="ARBA00022630"/>
    </source>
</evidence>
<feature type="binding site" evidence="6">
    <location>
        <position position="523"/>
    </location>
    <ligand>
        <name>FAD</name>
        <dbReference type="ChEBI" id="CHEBI:57692"/>
    </ligand>
</feature>
<dbReference type="InterPro" id="IPR012132">
    <property type="entry name" value="GMC_OxRdtase"/>
</dbReference>
<feature type="domain" description="Glucose-methanol-choline oxidoreductase N-terminal" evidence="10">
    <location>
        <begin position="121"/>
        <end position="144"/>
    </location>
</feature>
<keyword evidence="13" id="KW-1185">Reference proteome</keyword>
<dbReference type="Gene3D" id="3.50.50.60">
    <property type="entry name" value="FAD/NAD(P)-binding domain"/>
    <property type="match status" value="1"/>
</dbReference>
<evidence type="ECO:0000256" key="5">
    <source>
        <dbReference type="ARBA" id="ARBA00022827"/>
    </source>
</evidence>
<evidence type="ECO:0000256" key="2">
    <source>
        <dbReference type="ARBA" id="ARBA00010790"/>
    </source>
</evidence>
<evidence type="ECO:0000259" key="10">
    <source>
        <dbReference type="PROSITE" id="PS00623"/>
    </source>
</evidence>
<reference evidence="12 13" key="1">
    <citation type="submission" date="2018-04" db="EMBL/GenBank/DDBJ databases">
        <authorList>
            <person name="Vogel A."/>
        </authorList>
    </citation>
    <scope>NUCLEOTIDE SEQUENCE [LARGE SCALE GENOMIC DNA]</scope>
</reference>
<dbReference type="AlphaFoldDB" id="A0A484MU30"/>
<accession>A0A484MU30</accession>
<dbReference type="OrthoDB" id="269227at2759"/>
<evidence type="ECO:0000256" key="8">
    <source>
        <dbReference type="RuleBase" id="RU003968"/>
    </source>
</evidence>
<feature type="binding site" evidence="6">
    <location>
        <begin position="534"/>
        <end position="535"/>
    </location>
    <ligand>
        <name>FAD</name>
        <dbReference type="ChEBI" id="CHEBI:57692"/>
    </ligand>
</feature>
<feature type="signal peptide" evidence="9">
    <location>
        <begin position="1"/>
        <end position="27"/>
    </location>
</feature>
<dbReference type="GO" id="GO:0050660">
    <property type="term" value="F:flavin adenine dinucleotide binding"/>
    <property type="evidence" value="ECO:0007669"/>
    <property type="project" value="InterPro"/>
</dbReference>
<dbReference type="Pfam" id="PF05199">
    <property type="entry name" value="GMC_oxred_C"/>
    <property type="match status" value="1"/>
</dbReference>
<evidence type="ECO:0000313" key="13">
    <source>
        <dbReference type="Proteomes" id="UP000595140"/>
    </source>
</evidence>
<gene>
    <name evidence="12" type="ORF">CCAM_LOCUS34248</name>
</gene>
<evidence type="ECO:0000256" key="4">
    <source>
        <dbReference type="ARBA" id="ARBA00022729"/>
    </source>
</evidence>
<dbReference type="Proteomes" id="UP000595140">
    <property type="component" value="Unassembled WGS sequence"/>
</dbReference>
<evidence type="ECO:0000256" key="6">
    <source>
        <dbReference type="PIRSR" id="PIRSR000137-2"/>
    </source>
</evidence>
<dbReference type="EMBL" id="OOIL02004591">
    <property type="protein sequence ID" value="VFQ92472.1"/>
    <property type="molecule type" value="Genomic_DNA"/>
</dbReference>
<protein>
    <recommendedName>
        <fullName evidence="10 11">Glucose-methanol-choline oxidoreductase N-terminal domain-containing protein</fullName>
    </recommendedName>
</protein>
<evidence type="ECO:0000259" key="11">
    <source>
        <dbReference type="PROSITE" id="PS00624"/>
    </source>
</evidence>
<evidence type="ECO:0000256" key="9">
    <source>
        <dbReference type="SAM" id="SignalP"/>
    </source>
</evidence>
<dbReference type="SUPFAM" id="SSF51905">
    <property type="entry name" value="FAD/NAD(P)-binding domain"/>
    <property type="match status" value="1"/>
</dbReference>
<comment type="cofactor">
    <cofactor evidence="1 6">
        <name>FAD</name>
        <dbReference type="ChEBI" id="CHEBI:57692"/>
    </cofactor>
</comment>
<feature type="disulfide bond" evidence="7">
    <location>
        <begin position="430"/>
        <end position="486"/>
    </location>
</feature>
<dbReference type="PIRSF" id="PIRSF000137">
    <property type="entry name" value="Alcohol_oxidase"/>
    <property type="match status" value="1"/>
</dbReference>
<comment type="similarity">
    <text evidence="2 8">Belongs to the GMC oxidoreductase family.</text>
</comment>
<dbReference type="PANTHER" id="PTHR45968:SF31">
    <property type="entry name" value="GLUCOSE-METHANOL-CHOLINE (GMC) OXIDOREDUCTASE FAMILY PROTEIN"/>
    <property type="match status" value="1"/>
</dbReference>
<dbReference type="SUPFAM" id="SSF54373">
    <property type="entry name" value="FAD-linked reductases, C-terminal domain"/>
    <property type="match status" value="1"/>
</dbReference>
<organism evidence="12 13">
    <name type="scientific">Cuscuta campestris</name>
    <dbReference type="NCBI Taxonomy" id="132261"/>
    <lineage>
        <taxon>Eukaryota</taxon>
        <taxon>Viridiplantae</taxon>
        <taxon>Streptophyta</taxon>
        <taxon>Embryophyta</taxon>
        <taxon>Tracheophyta</taxon>
        <taxon>Spermatophyta</taxon>
        <taxon>Magnoliopsida</taxon>
        <taxon>eudicotyledons</taxon>
        <taxon>Gunneridae</taxon>
        <taxon>Pentapetalae</taxon>
        <taxon>asterids</taxon>
        <taxon>lamiids</taxon>
        <taxon>Solanales</taxon>
        <taxon>Convolvulaceae</taxon>
        <taxon>Cuscuteae</taxon>
        <taxon>Cuscuta</taxon>
        <taxon>Cuscuta subgen. Grammica</taxon>
        <taxon>Cuscuta sect. Cleistogrammica</taxon>
    </lineage>
</organism>
<dbReference type="InterPro" id="IPR007867">
    <property type="entry name" value="GMC_OxRtase_C"/>
</dbReference>
<dbReference type="GO" id="GO:0016614">
    <property type="term" value="F:oxidoreductase activity, acting on CH-OH group of donors"/>
    <property type="evidence" value="ECO:0007669"/>
    <property type="project" value="InterPro"/>
</dbReference>
<name>A0A484MU30_9ASTE</name>
<feature type="chain" id="PRO_5019735102" description="Glucose-methanol-choline oxidoreductase N-terminal domain-containing protein" evidence="9">
    <location>
        <begin position="28"/>
        <end position="557"/>
    </location>
</feature>
<dbReference type="PROSITE" id="PS00623">
    <property type="entry name" value="GMC_OXRED_1"/>
    <property type="match status" value="1"/>
</dbReference>
<keyword evidence="5 6" id="KW-0274">FAD</keyword>
<evidence type="ECO:0000256" key="7">
    <source>
        <dbReference type="PIRSR" id="PIRSR000137-3"/>
    </source>
</evidence>
<dbReference type="PANTHER" id="PTHR45968">
    <property type="entry name" value="OSJNBA0019K04.7 PROTEIN"/>
    <property type="match status" value="1"/>
</dbReference>